<dbReference type="Gene3D" id="3.90.550.10">
    <property type="entry name" value="Spore Coat Polysaccharide Biosynthesis Protein SpsA, Chain A"/>
    <property type="match status" value="1"/>
</dbReference>
<evidence type="ECO:0000259" key="1">
    <source>
        <dbReference type="Pfam" id="PF00535"/>
    </source>
</evidence>
<dbReference type="PANTHER" id="PTHR22916">
    <property type="entry name" value="GLYCOSYLTRANSFERASE"/>
    <property type="match status" value="1"/>
</dbReference>
<keyword evidence="2" id="KW-0328">Glycosyltransferase</keyword>
<reference evidence="2" key="1">
    <citation type="submission" date="2019-08" db="EMBL/GenBank/DDBJ databases">
        <authorList>
            <person name="Kucharzyk K."/>
            <person name="Murdoch R.W."/>
            <person name="Higgins S."/>
            <person name="Loffler F."/>
        </authorList>
    </citation>
    <scope>NUCLEOTIDE SEQUENCE</scope>
</reference>
<evidence type="ECO:0000313" key="2">
    <source>
        <dbReference type="EMBL" id="MPM46911.1"/>
    </source>
</evidence>
<gene>
    <name evidence="2" type="ORF">SDC9_93618</name>
</gene>
<feature type="domain" description="Glycosyltransferase 2-like" evidence="1">
    <location>
        <begin position="11"/>
        <end position="136"/>
    </location>
</feature>
<dbReference type="GO" id="GO:0016757">
    <property type="term" value="F:glycosyltransferase activity"/>
    <property type="evidence" value="ECO:0007669"/>
    <property type="project" value="UniProtKB-KW"/>
</dbReference>
<proteinExistence type="predicted"/>
<dbReference type="InterPro" id="IPR001173">
    <property type="entry name" value="Glyco_trans_2-like"/>
</dbReference>
<accession>A0A645A3S4</accession>
<dbReference type="InterPro" id="IPR029044">
    <property type="entry name" value="Nucleotide-diphossugar_trans"/>
</dbReference>
<dbReference type="Pfam" id="PF00535">
    <property type="entry name" value="Glycos_transf_2"/>
    <property type="match status" value="1"/>
</dbReference>
<name>A0A645A3S4_9ZZZZ</name>
<dbReference type="CDD" id="cd06433">
    <property type="entry name" value="GT_2_WfgS_like"/>
    <property type="match status" value="1"/>
</dbReference>
<dbReference type="EMBL" id="VSSQ01011472">
    <property type="protein sequence ID" value="MPM46911.1"/>
    <property type="molecule type" value="Genomic_DNA"/>
</dbReference>
<dbReference type="EC" id="2.4.1.-" evidence="2"/>
<dbReference type="SUPFAM" id="SSF53448">
    <property type="entry name" value="Nucleotide-diphospho-sugar transferases"/>
    <property type="match status" value="1"/>
</dbReference>
<comment type="caution">
    <text evidence="2">The sequence shown here is derived from an EMBL/GenBank/DDBJ whole genome shotgun (WGS) entry which is preliminary data.</text>
</comment>
<organism evidence="2">
    <name type="scientific">bioreactor metagenome</name>
    <dbReference type="NCBI Taxonomy" id="1076179"/>
    <lineage>
        <taxon>unclassified sequences</taxon>
        <taxon>metagenomes</taxon>
        <taxon>ecological metagenomes</taxon>
    </lineage>
</organism>
<dbReference type="PANTHER" id="PTHR22916:SF67">
    <property type="entry name" value="COLANIC ACID BIOSYNTHESIS GLYCOSYL TRANSFERASE WCAE-RELATED"/>
    <property type="match status" value="1"/>
</dbReference>
<dbReference type="AlphaFoldDB" id="A0A645A3S4"/>
<protein>
    <submittedName>
        <fullName evidence="2">PGL/p-HBAD biosynthesis glycosyltransferase</fullName>
        <ecNumber evidence="2">2.4.1.-</ecNumber>
    </submittedName>
</protein>
<keyword evidence="2" id="KW-0808">Transferase</keyword>
<sequence length="261" mass="30184">MINKSTKPLISVITVVYNNVHVIEKTILSVLNQDYSNIEYLIIDGKSSDGTIEIIYKFLSHIHQFVSESDNGIYDAMNKGIDLASGDYIIFMNSGDVFYNNNVISNVFNTSKNRNEVIFGDHCANFGTYTSFEKASYPTRKNPMSFCHQAVFVKSIILKNNKFDLRYKICSDRNQFIQIFKQKPTYEYVKINISTIEAFGTSNSNRIATLREIKNIYKSNNMNTNLLINFKLFKGYCISVVEFLFGKDIINKFRRLIKQEY</sequence>